<dbReference type="SUPFAM" id="SSF56935">
    <property type="entry name" value="Porins"/>
    <property type="match status" value="1"/>
</dbReference>
<dbReference type="PANTHER" id="PTHR32552">
    <property type="entry name" value="FERRICHROME IRON RECEPTOR-RELATED"/>
    <property type="match status" value="1"/>
</dbReference>
<evidence type="ECO:0000256" key="3">
    <source>
        <dbReference type="ARBA" id="ARBA00022448"/>
    </source>
</evidence>
<keyword evidence="9" id="KW-0406">Ion transport</keyword>
<gene>
    <name evidence="19" type="ORF">FHS55_004575</name>
</gene>
<dbReference type="EMBL" id="JACICD010000017">
    <property type="protein sequence ID" value="MBB3773929.1"/>
    <property type="molecule type" value="Genomic_DNA"/>
</dbReference>
<dbReference type="InterPro" id="IPR036942">
    <property type="entry name" value="Beta-barrel_TonB_sf"/>
</dbReference>
<feature type="short sequence motif" description="TonB C-terminal box" evidence="15">
    <location>
        <begin position="795"/>
        <end position="812"/>
    </location>
</feature>
<dbReference type="Pfam" id="PF07715">
    <property type="entry name" value="Plug"/>
    <property type="match status" value="1"/>
</dbReference>
<dbReference type="Pfam" id="PF07660">
    <property type="entry name" value="STN"/>
    <property type="match status" value="1"/>
</dbReference>
<dbReference type="InterPro" id="IPR037066">
    <property type="entry name" value="Plug_dom_sf"/>
</dbReference>
<evidence type="ECO:0000256" key="14">
    <source>
        <dbReference type="PROSITE-ProRule" id="PRU01360"/>
    </source>
</evidence>
<dbReference type="InterPro" id="IPR012910">
    <property type="entry name" value="Plug_dom"/>
</dbReference>
<evidence type="ECO:0000256" key="11">
    <source>
        <dbReference type="ARBA" id="ARBA00023136"/>
    </source>
</evidence>
<evidence type="ECO:0000256" key="9">
    <source>
        <dbReference type="ARBA" id="ARBA00023065"/>
    </source>
</evidence>
<dbReference type="PROSITE" id="PS01156">
    <property type="entry name" value="TONB_DEPENDENT_REC_2"/>
    <property type="match status" value="1"/>
</dbReference>
<dbReference type="AlphaFoldDB" id="A0A839ZGG8"/>
<evidence type="ECO:0000256" key="4">
    <source>
        <dbReference type="ARBA" id="ARBA00022452"/>
    </source>
</evidence>
<evidence type="ECO:0000313" key="19">
    <source>
        <dbReference type="EMBL" id="MBB3773929.1"/>
    </source>
</evidence>
<evidence type="ECO:0000256" key="10">
    <source>
        <dbReference type="ARBA" id="ARBA00023077"/>
    </source>
</evidence>
<dbReference type="RefSeq" id="WP_183192120.1">
    <property type="nucleotide sequence ID" value="NZ_JACICD010000017.1"/>
</dbReference>
<evidence type="ECO:0000256" key="2">
    <source>
        <dbReference type="ARBA" id="ARBA00009810"/>
    </source>
</evidence>
<dbReference type="InterPro" id="IPR011662">
    <property type="entry name" value="Secretin/TonB_short_N"/>
</dbReference>
<dbReference type="InterPro" id="IPR010917">
    <property type="entry name" value="TonB_rcpt_CS"/>
</dbReference>
<comment type="caution">
    <text evidence="19">The sequence shown here is derived from an EMBL/GenBank/DDBJ whole genome shotgun (WGS) entry which is preliminary data.</text>
</comment>
<keyword evidence="7 17" id="KW-0732">Signal</keyword>
<comment type="subcellular location">
    <subcellularLocation>
        <location evidence="1 14">Cell outer membrane</location>
        <topology evidence="1 14">Multi-pass membrane protein</topology>
    </subcellularLocation>
</comment>
<keyword evidence="20" id="KW-1185">Reference proteome</keyword>
<evidence type="ECO:0000256" key="1">
    <source>
        <dbReference type="ARBA" id="ARBA00004571"/>
    </source>
</evidence>
<dbReference type="Gene3D" id="2.170.130.10">
    <property type="entry name" value="TonB-dependent receptor, plug domain"/>
    <property type="match status" value="1"/>
</dbReference>
<feature type="signal peptide" evidence="17">
    <location>
        <begin position="1"/>
        <end position="23"/>
    </location>
</feature>
<dbReference type="SMART" id="SM00965">
    <property type="entry name" value="STN"/>
    <property type="match status" value="1"/>
</dbReference>
<dbReference type="CDD" id="cd01347">
    <property type="entry name" value="ligand_gated_channel"/>
    <property type="match status" value="1"/>
</dbReference>
<keyword evidence="4 14" id="KW-1134">Transmembrane beta strand</keyword>
<dbReference type="GO" id="GO:0038023">
    <property type="term" value="F:signaling receptor activity"/>
    <property type="evidence" value="ECO:0007669"/>
    <property type="project" value="InterPro"/>
</dbReference>
<evidence type="ECO:0000313" key="20">
    <source>
        <dbReference type="Proteomes" id="UP000533469"/>
    </source>
</evidence>
<evidence type="ECO:0000256" key="6">
    <source>
        <dbReference type="ARBA" id="ARBA00022692"/>
    </source>
</evidence>
<reference evidence="19 20" key="1">
    <citation type="submission" date="2020-08" db="EMBL/GenBank/DDBJ databases">
        <title>Genomic Encyclopedia of Type Strains, Phase IV (KMG-IV): sequencing the most valuable type-strain genomes for metagenomic binning, comparative biology and taxonomic classification.</title>
        <authorList>
            <person name="Goeker M."/>
        </authorList>
    </citation>
    <scope>NUCLEOTIDE SEQUENCE [LARGE SCALE GENOMIC DNA]</scope>
    <source>
        <strain evidence="19 20">DSM 5895</strain>
    </source>
</reference>
<evidence type="ECO:0000256" key="13">
    <source>
        <dbReference type="ARBA" id="ARBA00023237"/>
    </source>
</evidence>
<dbReference type="Gene3D" id="2.40.170.20">
    <property type="entry name" value="TonB-dependent receptor, beta-barrel domain"/>
    <property type="match status" value="1"/>
</dbReference>
<dbReference type="Pfam" id="PF00593">
    <property type="entry name" value="TonB_dep_Rec_b-barrel"/>
    <property type="match status" value="1"/>
</dbReference>
<name>A0A839ZGG8_9HYPH</name>
<evidence type="ECO:0000256" key="7">
    <source>
        <dbReference type="ARBA" id="ARBA00022729"/>
    </source>
</evidence>
<keyword evidence="8" id="KW-0408">Iron</keyword>
<keyword evidence="5" id="KW-0410">Iron transport</keyword>
<dbReference type="PANTHER" id="PTHR32552:SF82">
    <property type="entry name" value="FCUA PROTEIN"/>
    <property type="match status" value="1"/>
</dbReference>
<evidence type="ECO:0000256" key="17">
    <source>
        <dbReference type="SAM" id="SignalP"/>
    </source>
</evidence>
<dbReference type="Gene3D" id="3.55.50.30">
    <property type="match status" value="1"/>
</dbReference>
<keyword evidence="11 14" id="KW-0472">Membrane</keyword>
<protein>
    <submittedName>
        <fullName evidence="19">Iron complex outermembrane receptor protein</fullName>
    </submittedName>
</protein>
<accession>A0A839ZGG8</accession>
<keyword evidence="13 14" id="KW-0998">Cell outer membrane</keyword>
<dbReference type="GO" id="GO:0009279">
    <property type="term" value="C:cell outer membrane"/>
    <property type="evidence" value="ECO:0007669"/>
    <property type="project" value="UniProtKB-SubCell"/>
</dbReference>
<dbReference type="GO" id="GO:0015344">
    <property type="term" value="F:siderophore uptake transmembrane transporter activity"/>
    <property type="evidence" value="ECO:0007669"/>
    <property type="project" value="TreeGrafter"/>
</dbReference>
<proteinExistence type="inferred from homology"/>
<feature type="chain" id="PRO_5033041799" evidence="17">
    <location>
        <begin position="24"/>
        <end position="812"/>
    </location>
</feature>
<dbReference type="PROSITE" id="PS52016">
    <property type="entry name" value="TONB_DEPENDENT_REC_3"/>
    <property type="match status" value="1"/>
</dbReference>
<evidence type="ECO:0000256" key="16">
    <source>
        <dbReference type="RuleBase" id="RU003357"/>
    </source>
</evidence>
<dbReference type="Proteomes" id="UP000533469">
    <property type="component" value="Unassembled WGS sequence"/>
</dbReference>
<evidence type="ECO:0000259" key="18">
    <source>
        <dbReference type="SMART" id="SM00965"/>
    </source>
</evidence>
<dbReference type="GO" id="GO:0015891">
    <property type="term" value="P:siderophore transport"/>
    <property type="evidence" value="ECO:0007669"/>
    <property type="project" value="InterPro"/>
</dbReference>
<evidence type="ECO:0000256" key="15">
    <source>
        <dbReference type="PROSITE-ProRule" id="PRU10144"/>
    </source>
</evidence>
<dbReference type="NCBIfam" id="TIGR01783">
    <property type="entry name" value="TonB-siderophor"/>
    <property type="match status" value="1"/>
</dbReference>
<keyword evidence="12 19" id="KW-0675">Receptor</keyword>
<comment type="similarity">
    <text evidence="2 14 16">Belongs to the TonB-dependent receptor family.</text>
</comment>
<evidence type="ECO:0000256" key="8">
    <source>
        <dbReference type="ARBA" id="ARBA00023004"/>
    </source>
</evidence>
<dbReference type="InterPro" id="IPR000531">
    <property type="entry name" value="Beta-barrel_TonB"/>
</dbReference>
<dbReference type="InterPro" id="IPR010105">
    <property type="entry name" value="TonB_sidphr_rcpt"/>
</dbReference>
<feature type="domain" description="Secretin/TonB short N-terminal" evidence="18">
    <location>
        <begin position="65"/>
        <end position="116"/>
    </location>
</feature>
<dbReference type="InterPro" id="IPR039426">
    <property type="entry name" value="TonB-dep_rcpt-like"/>
</dbReference>
<evidence type="ECO:0000256" key="5">
    <source>
        <dbReference type="ARBA" id="ARBA00022496"/>
    </source>
</evidence>
<evidence type="ECO:0000256" key="12">
    <source>
        <dbReference type="ARBA" id="ARBA00023170"/>
    </source>
</evidence>
<keyword evidence="6 14" id="KW-0812">Transmembrane</keyword>
<keyword evidence="3 14" id="KW-0813">Transport</keyword>
<sequence length="812" mass="85616">MIMSAGLAGISLLGCATALQAQAVPASSLVPASSPVPITAARTTITVPAGPLETGLLSLARQASLRLLYPSSLTVGRGTPGVSGRLPPDQAVARLLEGTGLSYSFTSANTVRIFDPMAQDGSEASAPAGDGIALDTVTVEGEGELPPPFAGGQVAVASRLGILGNRDFMDAPFNVVAYTSKTIEDQQARSVADVTENDPSVRATWADASYSNQFYIRGFPLANADISINGLYGLVPYQMAGTSWVERLEILKGPGSMLTGMPPQGSIGGTINLTSKRAGDDPLTQLTLGYISDSQFSGKFDVSRRFGDEKQFGVRINGSYANGDGPVDDQSNELGEAALGIDYRGERVRLSADLIYQKNYADNPVRPVYLRAGAVPVPNAPDASANLGQDWFYADGEDVLGIVRGEVDITDNVTAYATVGARRNDFLGLYNFIYLTNPVGNFAANVYLQPNYVDTLTGEAGVRAKFDTGAIRHDLTVSASGLHNEMGVVAPVVATYSSNIYAPTPFAEPNLSGYATDAPKTSEATLTSFAVADSLYAFDDRVQLILGARYQNVVQEGWSGTTGVQTADYEESAVTPAVGLVLKPWQNVSVYANYIEGLSQGPVAPAGSANVGEAFAPIKSKQLEAGVKVDFGQIAATLSVFQIEQPSGVLNAATNVYSINGEVRNRGVELNVFGEITPSVRLLGGVTLMDGVQTETANGTYDGMAAVGVPDVQVNLGAEWDTPFIDGLTLTGRVIYTSSQYASVNNIQSIPDWTRVDLGARYTFERTNGKPVTIRASVENVLDESYWAAASSSFGLARGAPRTVLLSATFDF</sequence>
<organism evidence="19 20">
    <name type="scientific">Ancylobacter tetraedralis</name>
    <dbReference type="NCBI Taxonomy" id="217068"/>
    <lineage>
        <taxon>Bacteria</taxon>
        <taxon>Pseudomonadati</taxon>
        <taxon>Pseudomonadota</taxon>
        <taxon>Alphaproteobacteria</taxon>
        <taxon>Hyphomicrobiales</taxon>
        <taxon>Xanthobacteraceae</taxon>
        <taxon>Ancylobacter</taxon>
    </lineage>
</organism>
<keyword evidence="10 16" id="KW-0798">TonB box</keyword>